<feature type="region of interest" description="Disordered" evidence="1">
    <location>
        <begin position="1"/>
        <end position="51"/>
    </location>
</feature>
<evidence type="ECO:0000313" key="2">
    <source>
        <dbReference type="EMBL" id="PKU77438.1"/>
    </source>
</evidence>
<name>A0A2I0WP67_9ASPA</name>
<dbReference type="AlphaFoldDB" id="A0A2I0WP67"/>
<evidence type="ECO:0000313" key="3">
    <source>
        <dbReference type="Proteomes" id="UP000233837"/>
    </source>
</evidence>
<dbReference type="EMBL" id="KZ502503">
    <property type="protein sequence ID" value="PKU77438.1"/>
    <property type="molecule type" value="Genomic_DNA"/>
</dbReference>
<accession>A0A2I0WP67</accession>
<feature type="compositionally biased region" description="Basic and acidic residues" evidence="1">
    <location>
        <begin position="10"/>
        <end position="21"/>
    </location>
</feature>
<proteinExistence type="predicted"/>
<organism evidence="2 3">
    <name type="scientific">Dendrobium catenatum</name>
    <dbReference type="NCBI Taxonomy" id="906689"/>
    <lineage>
        <taxon>Eukaryota</taxon>
        <taxon>Viridiplantae</taxon>
        <taxon>Streptophyta</taxon>
        <taxon>Embryophyta</taxon>
        <taxon>Tracheophyta</taxon>
        <taxon>Spermatophyta</taxon>
        <taxon>Magnoliopsida</taxon>
        <taxon>Liliopsida</taxon>
        <taxon>Asparagales</taxon>
        <taxon>Orchidaceae</taxon>
        <taxon>Epidendroideae</taxon>
        <taxon>Malaxideae</taxon>
        <taxon>Dendrobiinae</taxon>
        <taxon>Dendrobium</taxon>
    </lineage>
</organism>
<reference evidence="2 3" key="1">
    <citation type="journal article" date="2016" name="Sci. Rep.">
        <title>The Dendrobium catenatum Lindl. genome sequence provides insights into polysaccharide synthase, floral development and adaptive evolution.</title>
        <authorList>
            <person name="Zhang G.Q."/>
            <person name="Xu Q."/>
            <person name="Bian C."/>
            <person name="Tsai W.C."/>
            <person name="Yeh C.M."/>
            <person name="Liu K.W."/>
            <person name="Yoshida K."/>
            <person name="Zhang L.S."/>
            <person name="Chang S.B."/>
            <person name="Chen F."/>
            <person name="Shi Y."/>
            <person name="Su Y.Y."/>
            <person name="Zhang Y.Q."/>
            <person name="Chen L.J."/>
            <person name="Yin Y."/>
            <person name="Lin M."/>
            <person name="Huang H."/>
            <person name="Deng H."/>
            <person name="Wang Z.W."/>
            <person name="Zhu S.L."/>
            <person name="Zhao X."/>
            <person name="Deng C."/>
            <person name="Niu S.C."/>
            <person name="Huang J."/>
            <person name="Wang M."/>
            <person name="Liu G.H."/>
            <person name="Yang H.J."/>
            <person name="Xiao X.J."/>
            <person name="Hsiao Y.Y."/>
            <person name="Wu W.L."/>
            <person name="Chen Y.Y."/>
            <person name="Mitsuda N."/>
            <person name="Ohme-Takagi M."/>
            <person name="Luo Y.B."/>
            <person name="Van de Peer Y."/>
            <person name="Liu Z.J."/>
        </authorList>
    </citation>
    <scope>NUCLEOTIDE SEQUENCE [LARGE SCALE GENOMIC DNA]</scope>
    <source>
        <tissue evidence="2">The whole plant</tissue>
    </source>
</reference>
<protein>
    <submittedName>
        <fullName evidence="2">Uncharacterized protein</fullName>
    </submittedName>
</protein>
<keyword evidence="3" id="KW-1185">Reference proteome</keyword>
<evidence type="ECO:0000256" key="1">
    <source>
        <dbReference type="SAM" id="MobiDB-lite"/>
    </source>
</evidence>
<reference evidence="2 3" key="2">
    <citation type="journal article" date="2017" name="Nature">
        <title>The Apostasia genome and the evolution of orchids.</title>
        <authorList>
            <person name="Zhang G.Q."/>
            <person name="Liu K.W."/>
            <person name="Li Z."/>
            <person name="Lohaus R."/>
            <person name="Hsiao Y.Y."/>
            <person name="Niu S.C."/>
            <person name="Wang J.Y."/>
            <person name="Lin Y.C."/>
            <person name="Xu Q."/>
            <person name="Chen L.J."/>
            <person name="Yoshida K."/>
            <person name="Fujiwara S."/>
            <person name="Wang Z.W."/>
            <person name="Zhang Y.Q."/>
            <person name="Mitsuda N."/>
            <person name="Wang M."/>
            <person name="Liu G.H."/>
            <person name="Pecoraro L."/>
            <person name="Huang H.X."/>
            <person name="Xiao X.J."/>
            <person name="Lin M."/>
            <person name="Wu X.Y."/>
            <person name="Wu W.L."/>
            <person name="Chen Y.Y."/>
            <person name="Chang S.B."/>
            <person name="Sakamoto S."/>
            <person name="Ohme-Takagi M."/>
            <person name="Yagi M."/>
            <person name="Zeng S.J."/>
            <person name="Shen C.Y."/>
            <person name="Yeh C.M."/>
            <person name="Luo Y.B."/>
            <person name="Tsai W.C."/>
            <person name="Van de Peer Y."/>
            <person name="Liu Z.J."/>
        </authorList>
    </citation>
    <scope>NUCLEOTIDE SEQUENCE [LARGE SCALE GENOMIC DNA]</scope>
    <source>
        <tissue evidence="2">The whole plant</tissue>
    </source>
</reference>
<gene>
    <name evidence="2" type="ORF">MA16_Dca027805</name>
</gene>
<feature type="compositionally biased region" description="Acidic residues" evidence="1">
    <location>
        <begin position="40"/>
        <end position="51"/>
    </location>
</feature>
<sequence length="205" mass="23510">MRRSFAKLSCSDDTKKEEPSEVPHSGQPSQPPSEQHIDYESDEAVEEESVEEALEIEEFVDSEEESLEEDYSDLNSPSHFFDESDYQQFQVQMSNNAISVTDAYFIDYGDAHHIVISFHDWTKSFMSLTIDNETIYEVDTSSQSVGNTLLDIEDLVVYFEWDLDVKPMKFSFRTRGLLLGGGGNDENNWGDYEVLNLIEIEVTED</sequence>
<dbReference type="Proteomes" id="UP000233837">
    <property type="component" value="Unassembled WGS sequence"/>
</dbReference>